<evidence type="ECO:0000259" key="9">
    <source>
        <dbReference type="Pfam" id="PF01515"/>
    </source>
</evidence>
<dbReference type="NCBIfam" id="NF007233">
    <property type="entry name" value="PRK09653.1"/>
    <property type="match status" value="1"/>
</dbReference>
<evidence type="ECO:0000313" key="11">
    <source>
        <dbReference type="Proteomes" id="UP000004069"/>
    </source>
</evidence>
<keyword evidence="11" id="KW-1185">Reference proteome</keyword>
<comment type="pathway">
    <text evidence="2">Metabolic intermediate biosynthesis; acetyl-CoA biosynthesis; acetyl-CoA from acetate: step 2/2.</text>
</comment>
<dbReference type="eggNOG" id="COG0280">
    <property type="taxonomic scope" value="Bacteria"/>
</dbReference>
<dbReference type="PANTHER" id="PTHR43356:SF3">
    <property type="entry name" value="PHOSPHATE ACETYLTRANSFERASE"/>
    <property type="match status" value="1"/>
</dbReference>
<name>D4YU14_9LACO</name>
<dbReference type="InterPro" id="IPR042113">
    <property type="entry name" value="P_AcTrfase_dom1"/>
</dbReference>
<dbReference type="InterPro" id="IPR002505">
    <property type="entry name" value="PTA_PTB"/>
</dbReference>
<comment type="catalytic activity">
    <reaction evidence="1">
        <text>acetyl-CoA + phosphate = acetyl phosphate + CoA</text>
        <dbReference type="Rhea" id="RHEA:19521"/>
        <dbReference type="ChEBI" id="CHEBI:22191"/>
        <dbReference type="ChEBI" id="CHEBI:43474"/>
        <dbReference type="ChEBI" id="CHEBI:57287"/>
        <dbReference type="ChEBI" id="CHEBI:57288"/>
        <dbReference type="EC" id="2.3.1.8"/>
    </reaction>
</comment>
<dbReference type="InterPro" id="IPR004614">
    <property type="entry name" value="P_AcTrfase"/>
</dbReference>
<gene>
    <name evidence="10" type="primary">pta</name>
    <name evidence="10" type="ORF">HMPREF0493_1025</name>
</gene>
<comment type="caution">
    <text evidence="10">The sequence shown here is derived from an EMBL/GenBank/DDBJ whole genome shotgun (WGS) entry which is preliminary data.</text>
</comment>
<evidence type="ECO:0000256" key="6">
    <source>
        <dbReference type="ARBA" id="ARBA00022679"/>
    </source>
</evidence>
<dbReference type="STRING" id="83683.B1745_04605"/>
<evidence type="ECO:0000256" key="8">
    <source>
        <dbReference type="ARBA" id="ARBA00031108"/>
    </source>
</evidence>
<evidence type="ECO:0000256" key="3">
    <source>
        <dbReference type="ARBA" id="ARBA00005656"/>
    </source>
</evidence>
<dbReference type="InterPro" id="IPR042112">
    <property type="entry name" value="P_AcTrfase_dom2"/>
</dbReference>
<accession>D4YU14</accession>
<dbReference type="Proteomes" id="UP000004069">
    <property type="component" value="Unassembled WGS sequence"/>
</dbReference>
<dbReference type="EC" id="2.3.1.8" evidence="4"/>
<feature type="domain" description="Phosphate acetyl/butaryl transferase" evidence="9">
    <location>
        <begin position="12"/>
        <end position="320"/>
    </location>
</feature>
<proteinExistence type="inferred from homology"/>
<dbReference type="NCBIfam" id="TIGR00651">
    <property type="entry name" value="pta"/>
    <property type="match status" value="1"/>
</dbReference>
<dbReference type="EMBL" id="ADNY01000038">
    <property type="protein sequence ID" value="EFG55334.1"/>
    <property type="molecule type" value="Genomic_DNA"/>
</dbReference>
<evidence type="ECO:0000313" key="10">
    <source>
        <dbReference type="EMBL" id="EFG55334.1"/>
    </source>
</evidence>
<dbReference type="OrthoDB" id="9805787at2"/>
<dbReference type="RefSeq" id="WP_006352176.1">
    <property type="nucleotide sequence ID" value="NZ_ADNY01000038.1"/>
</dbReference>
<dbReference type="GO" id="GO:0008959">
    <property type="term" value="F:phosphate acetyltransferase activity"/>
    <property type="evidence" value="ECO:0007669"/>
    <property type="project" value="UniProtKB-EC"/>
</dbReference>
<dbReference type="SUPFAM" id="SSF53659">
    <property type="entry name" value="Isocitrate/Isopropylmalate dehydrogenase-like"/>
    <property type="match status" value="1"/>
</dbReference>
<evidence type="ECO:0000256" key="4">
    <source>
        <dbReference type="ARBA" id="ARBA00012707"/>
    </source>
</evidence>
<keyword evidence="7 10" id="KW-0012">Acyltransferase</keyword>
<dbReference type="PIRSF" id="PIRSF000428">
    <property type="entry name" value="P_Ac_trans"/>
    <property type="match status" value="1"/>
</dbReference>
<evidence type="ECO:0000256" key="1">
    <source>
        <dbReference type="ARBA" id="ARBA00000705"/>
    </source>
</evidence>
<evidence type="ECO:0000256" key="2">
    <source>
        <dbReference type="ARBA" id="ARBA00004989"/>
    </source>
</evidence>
<sequence>MSVFDLFKTKVKNAAKKPRLVFPEGTDLRVLKAATKLEAEKLIEVTLLGRKSEIEKLASDNNLDLTGINIIDPDQYANFEKMCQKFIEVRKGKNTLDDAHKMLKAGSYFGTMLVKMDLADGMVSGAAHSTADTVRPALQIVKTAPGMHRVSGVMIMERDDERYIFADCAMNIDPDSDTLAEIGYEAAKIAKMAEIDPKVAFLSFSSKGSAKGDMVTKVQDAVAKFKEAHPDIPADGELQFDAAFVPSVGERKAPGSKVAGHANVFVFPELQSGNIGYKIAQRLGKFTAVGPILEGLAAPINDLSRGASSEDVYYMGILTAAQTLAKDE</sequence>
<dbReference type="Pfam" id="PF01515">
    <property type="entry name" value="PTA_PTB"/>
    <property type="match status" value="1"/>
</dbReference>
<keyword evidence="6 10" id="KW-0808">Transferase</keyword>
<dbReference type="InterPro" id="IPR050500">
    <property type="entry name" value="Phos_Acetyltrans/Butyryltrans"/>
</dbReference>
<evidence type="ECO:0000256" key="5">
    <source>
        <dbReference type="ARBA" id="ARBA00021528"/>
    </source>
</evidence>
<comment type="similarity">
    <text evidence="3">Belongs to the phosphate acetyltransferase and butyryltransferase family.</text>
</comment>
<organism evidence="10 11">
    <name type="scientific">Lactobacillus amylolyticus DSM 11664</name>
    <dbReference type="NCBI Taxonomy" id="585524"/>
    <lineage>
        <taxon>Bacteria</taxon>
        <taxon>Bacillati</taxon>
        <taxon>Bacillota</taxon>
        <taxon>Bacilli</taxon>
        <taxon>Lactobacillales</taxon>
        <taxon>Lactobacillaceae</taxon>
        <taxon>Lactobacillus</taxon>
    </lineage>
</organism>
<dbReference type="PATRIC" id="fig|585524.9.peg.528"/>
<reference evidence="10 11" key="1">
    <citation type="submission" date="2010-04" db="EMBL/GenBank/DDBJ databases">
        <authorList>
            <person name="Muzny D."/>
            <person name="Qin X."/>
            <person name="Deng J."/>
            <person name="Jiang H."/>
            <person name="Liu Y."/>
            <person name="Qu J."/>
            <person name="Song X.-Z."/>
            <person name="Zhang L."/>
            <person name="Thornton R."/>
            <person name="Coyle M."/>
            <person name="Francisco L."/>
            <person name="Jackson L."/>
            <person name="Javaid M."/>
            <person name="Korchina V."/>
            <person name="Kovar C."/>
            <person name="Mata R."/>
            <person name="Mathew T."/>
            <person name="Ngo R."/>
            <person name="Nguyen L."/>
            <person name="Nguyen N."/>
            <person name="Okwuonu G."/>
            <person name="Ongeri F."/>
            <person name="Pham C."/>
            <person name="Simmons D."/>
            <person name="Wilczek-Boney K."/>
            <person name="Hale W."/>
            <person name="Jakkamsetti A."/>
            <person name="Pham P."/>
            <person name="Ruth R."/>
            <person name="San Lucas F."/>
            <person name="Warren J."/>
            <person name="Zhang J."/>
            <person name="Zhao Z."/>
            <person name="Zhou C."/>
            <person name="Zhu D."/>
            <person name="Lee S."/>
            <person name="Bess C."/>
            <person name="Blankenburg K."/>
            <person name="Forbes L."/>
            <person name="Fu Q."/>
            <person name="Gubbala S."/>
            <person name="Hirani K."/>
            <person name="Jayaseelan J.C."/>
            <person name="Lara F."/>
            <person name="Munidasa M."/>
            <person name="Palculict T."/>
            <person name="Patil S."/>
            <person name="Pu L.-L."/>
            <person name="Saada N."/>
            <person name="Tang L."/>
            <person name="Weissenberger G."/>
            <person name="Zhu Y."/>
            <person name="Hemphill L."/>
            <person name="Shang Y."/>
            <person name="Youmans B."/>
            <person name="Ayvaz T."/>
            <person name="Ross M."/>
            <person name="Santibanez J."/>
            <person name="Aqrawi P."/>
            <person name="Gross S."/>
            <person name="Joshi V."/>
            <person name="Fowler G."/>
            <person name="Nazareth L."/>
            <person name="Reid J."/>
            <person name="Worley K."/>
            <person name="Petrosino J."/>
            <person name="Highlander S."/>
            <person name="Gibbs R."/>
        </authorList>
    </citation>
    <scope>NUCLEOTIDE SEQUENCE [LARGE SCALE GENOMIC DNA]</scope>
    <source>
        <strain evidence="10 11">DSM 11664</strain>
    </source>
</reference>
<dbReference type="InterPro" id="IPR012147">
    <property type="entry name" value="P_Ac_Bu_trans"/>
</dbReference>
<dbReference type="AlphaFoldDB" id="D4YU14"/>
<protein>
    <recommendedName>
        <fullName evidence="5">Phosphate acetyltransferase</fullName>
        <ecNumber evidence="4">2.3.1.8</ecNumber>
    </recommendedName>
    <alternativeName>
        <fullName evidence="8">Phosphotransacetylase</fullName>
    </alternativeName>
</protein>
<dbReference type="PANTHER" id="PTHR43356">
    <property type="entry name" value="PHOSPHATE ACETYLTRANSFERASE"/>
    <property type="match status" value="1"/>
</dbReference>
<dbReference type="Gene3D" id="3.40.50.10950">
    <property type="match status" value="1"/>
</dbReference>
<evidence type="ECO:0000256" key="7">
    <source>
        <dbReference type="ARBA" id="ARBA00023315"/>
    </source>
</evidence>
<dbReference type="Gene3D" id="3.40.50.10750">
    <property type="entry name" value="Isocitrate/Isopropylmalate dehydrogenase-like"/>
    <property type="match status" value="1"/>
</dbReference>